<proteinExistence type="predicted"/>
<accession>A0A5A7U6U6</accession>
<reference evidence="1 2" key="1">
    <citation type="submission" date="2019-08" db="EMBL/GenBank/DDBJ databases">
        <title>Draft genome sequences of two oriental melons (Cucumis melo L. var makuwa).</title>
        <authorList>
            <person name="Kwon S.-Y."/>
        </authorList>
    </citation>
    <scope>NUCLEOTIDE SEQUENCE [LARGE SCALE GENOMIC DNA]</scope>
    <source>
        <strain evidence="2">cv. SW 3</strain>
        <tissue evidence="1">Leaf</tissue>
    </source>
</reference>
<evidence type="ECO:0000313" key="2">
    <source>
        <dbReference type="Proteomes" id="UP000321393"/>
    </source>
</evidence>
<dbReference type="Proteomes" id="UP000321393">
    <property type="component" value="Unassembled WGS sequence"/>
</dbReference>
<evidence type="ECO:0000313" key="1">
    <source>
        <dbReference type="EMBL" id="KAA0050087.1"/>
    </source>
</evidence>
<dbReference type="AlphaFoldDB" id="A0A5A7U6U6"/>
<dbReference type="EMBL" id="SSTE01011930">
    <property type="protein sequence ID" value="KAA0050087.1"/>
    <property type="molecule type" value="Genomic_DNA"/>
</dbReference>
<sequence length="104" mass="12152">MGYLIHHRVEFSEERGSISAHHPLRPAYCTILRGCWIPRGFLGWVHAIRLAFDYCSDRALETRDPHISHALWGVYNWKVIYEDFLGVLPPNMKGQWFSLPCLVE</sequence>
<protein>
    <submittedName>
        <fullName evidence="1">Serine/threonine-protein phosphatase 7 long form-like protein</fullName>
    </submittedName>
</protein>
<comment type="caution">
    <text evidence="1">The sequence shown here is derived from an EMBL/GenBank/DDBJ whole genome shotgun (WGS) entry which is preliminary data.</text>
</comment>
<name>A0A5A7U6U6_CUCMM</name>
<organism evidence="1 2">
    <name type="scientific">Cucumis melo var. makuwa</name>
    <name type="common">Oriental melon</name>
    <dbReference type="NCBI Taxonomy" id="1194695"/>
    <lineage>
        <taxon>Eukaryota</taxon>
        <taxon>Viridiplantae</taxon>
        <taxon>Streptophyta</taxon>
        <taxon>Embryophyta</taxon>
        <taxon>Tracheophyta</taxon>
        <taxon>Spermatophyta</taxon>
        <taxon>Magnoliopsida</taxon>
        <taxon>eudicotyledons</taxon>
        <taxon>Gunneridae</taxon>
        <taxon>Pentapetalae</taxon>
        <taxon>rosids</taxon>
        <taxon>fabids</taxon>
        <taxon>Cucurbitales</taxon>
        <taxon>Cucurbitaceae</taxon>
        <taxon>Benincaseae</taxon>
        <taxon>Cucumis</taxon>
    </lineage>
</organism>
<gene>
    <name evidence="1" type="ORF">E6C27_scaffold675G00770</name>
</gene>